<evidence type="ECO:0000313" key="3">
    <source>
        <dbReference type="Proteomes" id="UP000278907"/>
    </source>
</evidence>
<keyword evidence="3" id="KW-1185">Reference proteome</keyword>
<dbReference type="Proteomes" id="UP000278907">
    <property type="component" value="Unassembled WGS sequence"/>
</dbReference>
<comment type="caution">
    <text evidence="2">The sequence shown here is derived from an EMBL/GenBank/DDBJ whole genome shotgun (WGS) entry which is preliminary data.</text>
</comment>
<protein>
    <submittedName>
        <fullName evidence="2">Uncharacterized protein</fullName>
    </submittedName>
</protein>
<organism evidence="2 3">
    <name type="scientific">Corallococcus praedator</name>
    <dbReference type="NCBI Taxonomy" id="2316724"/>
    <lineage>
        <taxon>Bacteria</taxon>
        <taxon>Pseudomonadati</taxon>
        <taxon>Myxococcota</taxon>
        <taxon>Myxococcia</taxon>
        <taxon>Myxococcales</taxon>
        <taxon>Cystobacterineae</taxon>
        <taxon>Myxococcaceae</taxon>
        <taxon>Corallococcus</taxon>
    </lineage>
</organism>
<reference evidence="2 3" key="1">
    <citation type="submission" date="2018-09" db="EMBL/GenBank/DDBJ databases">
        <authorList>
            <person name="Livingstone P.G."/>
            <person name="Whitworth D.E."/>
        </authorList>
    </citation>
    <scope>NUCLEOTIDE SEQUENCE [LARGE SCALE GENOMIC DNA]</scope>
    <source>
        <strain evidence="2 3">CA031B</strain>
    </source>
</reference>
<name>A0ABX9QCD0_9BACT</name>
<proteinExistence type="predicted"/>
<feature type="chain" id="PRO_5045148564" evidence="1">
    <location>
        <begin position="18"/>
        <end position="344"/>
    </location>
</feature>
<evidence type="ECO:0000313" key="2">
    <source>
        <dbReference type="EMBL" id="RKH97839.1"/>
    </source>
</evidence>
<feature type="signal peptide" evidence="1">
    <location>
        <begin position="1"/>
        <end position="17"/>
    </location>
</feature>
<accession>A0ABX9QCD0</accession>
<keyword evidence="1" id="KW-0732">Signal</keyword>
<evidence type="ECO:0000256" key="1">
    <source>
        <dbReference type="SAM" id="SignalP"/>
    </source>
</evidence>
<dbReference type="EMBL" id="RAWI01000294">
    <property type="protein sequence ID" value="RKH97839.1"/>
    <property type="molecule type" value="Genomic_DNA"/>
</dbReference>
<sequence>MLLALGLLLAPVMTAGAVSSDEGTPPLNRQLGGHTFQLPIFQQSALITTHVGIREGVARYSVPAMPTGGIERRDLWLLGLQSTLDLGLRLTDWLDLSVFARATSVIGANVVSLVTDGGSLDSVGQAGVGVRLLRSEASGTQLTLRAVGGLTKERQLTLLPFIRAITNNPLLTVDDVLNGQAREYLLVPASEKSVTGGVFLAQSLGPAFSLQASAIADYAWRTSKPFDAVAGGRVEQKTEATRVNLAAALTADMGPPLGIPIAVMGEYLFTTGWRTEVELPDHTLHSHSLALGVYYSGRPHLQVGLGAAATLDAEPRRTLNAEGETLESDDTTLTYAQLILRYIF</sequence>
<gene>
    <name evidence="2" type="ORF">D7Y13_29555</name>
</gene>